<protein>
    <submittedName>
        <fullName evidence="2">Phosphotransferase</fullName>
    </submittedName>
</protein>
<reference evidence="2 3" key="1">
    <citation type="journal article" date="2019" name="Int. J. Syst. Evol. Microbiol.">
        <title>The Global Catalogue of Microorganisms (GCM) 10K type strain sequencing project: providing services to taxonomists for standard genome sequencing and annotation.</title>
        <authorList>
            <consortium name="The Broad Institute Genomics Platform"/>
            <consortium name="The Broad Institute Genome Sequencing Center for Infectious Disease"/>
            <person name="Wu L."/>
            <person name="Ma J."/>
        </authorList>
    </citation>
    <scope>NUCLEOTIDE SEQUENCE [LARGE SCALE GENOMIC DNA]</scope>
    <source>
        <strain evidence="2 3">CGMCC 1.12543</strain>
    </source>
</reference>
<sequence length="363" mass="39862">MNRDTARRVLATALPERRVEALAPTATGNTKRTFLATLDGADRVVVHLHPAPEHLRLEAALAHAIAARTSLRVPAVRATGRLDGAGYLVADYAPGVDLHERFTTLPPDERRSVVAAFGRALGTLHETFRFTGHGRLTLDDQEDWDDRNGREDRVDPLPDGHRLTVADPQSWPSWFDTLANEGLAALPDSLADQRGRVAAALDDFSPDDAPATLFPWDLRPGNARYAEDAGENVDADQSAEDATVDTPTGTAAAERLTLIDWGDPLTAHAEFSLAKAEYVVVDWYAPSPALRAAFHDGYREARTLAADYRAARRPYYRLAAIVRTAVDARGVVTRPGYPERDGDQAMAFHRAHLDRVLRTLENE</sequence>
<keyword evidence="3" id="KW-1185">Reference proteome</keyword>
<feature type="region of interest" description="Disordered" evidence="1">
    <location>
        <begin position="140"/>
        <end position="161"/>
    </location>
</feature>
<comment type="caution">
    <text evidence="2">The sequence shown here is derived from an EMBL/GenBank/DDBJ whole genome shotgun (WGS) entry which is preliminary data.</text>
</comment>
<dbReference type="Gene3D" id="3.30.200.150">
    <property type="match status" value="1"/>
</dbReference>
<dbReference type="InterPro" id="IPR051678">
    <property type="entry name" value="AGP_Transferase"/>
</dbReference>
<dbReference type="AlphaFoldDB" id="A0ABD5RP14"/>
<dbReference type="PANTHER" id="PTHR21310">
    <property type="entry name" value="AMINOGLYCOSIDE PHOSPHOTRANSFERASE-RELATED-RELATED"/>
    <property type="match status" value="1"/>
</dbReference>
<feature type="compositionally biased region" description="Basic and acidic residues" evidence="1">
    <location>
        <begin position="146"/>
        <end position="161"/>
    </location>
</feature>
<dbReference type="SUPFAM" id="SSF56112">
    <property type="entry name" value="Protein kinase-like (PK-like)"/>
    <property type="match status" value="1"/>
</dbReference>
<evidence type="ECO:0000313" key="2">
    <source>
        <dbReference type="EMBL" id="MFC5972024.1"/>
    </source>
</evidence>
<dbReference type="Proteomes" id="UP001596099">
    <property type="component" value="Unassembled WGS sequence"/>
</dbReference>
<dbReference type="InterPro" id="IPR011009">
    <property type="entry name" value="Kinase-like_dom_sf"/>
</dbReference>
<accession>A0ABD5RP14</accession>
<name>A0ABD5RP14_9EURY</name>
<evidence type="ECO:0000313" key="3">
    <source>
        <dbReference type="Proteomes" id="UP001596099"/>
    </source>
</evidence>
<dbReference type="Gene3D" id="3.90.1200.10">
    <property type="match status" value="1"/>
</dbReference>
<dbReference type="EMBL" id="JBHSQH010000001">
    <property type="protein sequence ID" value="MFC5972024.1"/>
    <property type="molecule type" value="Genomic_DNA"/>
</dbReference>
<organism evidence="2 3">
    <name type="scientific">Halomarina salina</name>
    <dbReference type="NCBI Taxonomy" id="1872699"/>
    <lineage>
        <taxon>Archaea</taxon>
        <taxon>Methanobacteriati</taxon>
        <taxon>Methanobacteriota</taxon>
        <taxon>Stenosarchaea group</taxon>
        <taxon>Halobacteria</taxon>
        <taxon>Halobacteriales</taxon>
        <taxon>Natronomonadaceae</taxon>
        <taxon>Halomarina</taxon>
    </lineage>
</organism>
<gene>
    <name evidence="2" type="ORF">ACFPYI_11850</name>
</gene>
<evidence type="ECO:0000256" key="1">
    <source>
        <dbReference type="SAM" id="MobiDB-lite"/>
    </source>
</evidence>
<dbReference type="PANTHER" id="PTHR21310:SF15">
    <property type="entry name" value="AMINOGLYCOSIDE PHOSPHOTRANSFERASE DOMAIN-CONTAINING PROTEIN"/>
    <property type="match status" value="1"/>
</dbReference>
<proteinExistence type="predicted"/>
<dbReference type="RefSeq" id="WP_247414981.1">
    <property type="nucleotide sequence ID" value="NZ_JALLGW010000001.1"/>
</dbReference>